<evidence type="ECO:0000313" key="3">
    <source>
        <dbReference type="Proteomes" id="UP000324222"/>
    </source>
</evidence>
<feature type="compositionally biased region" description="Low complexity" evidence="1">
    <location>
        <begin position="28"/>
        <end position="43"/>
    </location>
</feature>
<sequence length="95" mass="10274">MLRNTGEHWGEKRQGGHEDPDNAGTTMAFPAALLTARAASPSPMTLLPQPWPAPHRPARQPRDTPLAALLCLPRSCFHADTPPGTQKYTLLPTLG</sequence>
<feature type="compositionally biased region" description="Basic and acidic residues" evidence="1">
    <location>
        <begin position="1"/>
        <end position="20"/>
    </location>
</feature>
<reference evidence="2 3" key="1">
    <citation type="submission" date="2019-05" db="EMBL/GenBank/DDBJ databases">
        <title>Another draft genome of Portunus trituberculatus and its Hox gene families provides insights of decapod evolution.</title>
        <authorList>
            <person name="Jeong J.-H."/>
            <person name="Song I."/>
            <person name="Kim S."/>
            <person name="Choi T."/>
            <person name="Kim D."/>
            <person name="Ryu S."/>
            <person name="Kim W."/>
        </authorList>
    </citation>
    <scope>NUCLEOTIDE SEQUENCE [LARGE SCALE GENOMIC DNA]</scope>
    <source>
        <tissue evidence="2">Muscle</tissue>
    </source>
</reference>
<dbReference type="EMBL" id="VSRR010000691">
    <property type="protein sequence ID" value="MPC18549.1"/>
    <property type="molecule type" value="Genomic_DNA"/>
</dbReference>
<gene>
    <name evidence="2" type="ORF">E2C01_011435</name>
</gene>
<evidence type="ECO:0000313" key="2">
    <source>
        <dbReference type="EMBL" id="MPC18549.1"/>
    </source>
</evidence>
<keyword evidence="3" id="KW-1185">Reference proteome</keyword>
<evidence type="ECO:0000256" key="1">
    <source>
        <dbReference type="SAM" id="MobiDB-lite"/>
    </source>
</evidence>
<dbReference type="Proteomes" id="UP000324222">
    <property type="component" value="Unassembled WGS sequence"/>
</dbReference>
<protein>
    <submittedName>
        <fullName evidence="2">Uncharacterized protein</fullName>
    </submittedName>
</protein>
<comment type="caution">
    <text evidence="2">The sequence shown here is derived from an EMBL/GenBank/DDBJ whole genome shotgun (WGS) entry which is preliminary data.</text>
</comment>
<feature type="region of interest" description="Disordered" evidence="1">
    <location>
        <begin position="1"/>
        <end position="61"/>
    </location>
</feature>
<dbReference type="AlphaFoldDB" id="A0A5B7DBE1"/>
<proteinExistence type="predicted"/>
<name>A0A5B7DBE1_PORTR</name>
<accession>A0A5B7DBE1</accession>
<organism evidence="2 3">
    <name type="scientific">Portunus trituberculatus</name>
    <name type="common">Swimming crab</name>
    <name type="synonym">Neptunus trituberculatus</name>
    <dbReference type="NCBI Taxonomy" id="210409"/>
    <lineage>
        <taxon>Eukaryota</taxon>
        <taxon>Metazoa</taxon>
        <taxon>Ecdysozoa</taxon>
        <taxon>Arthropoda</taxon>
        <taxon>Crustacea</taxon>
        <taxon>Multicrustacea</taxon>
        <taxon>Malacostraca</taxon>
        <taxon>Eumalacostraca</taxon>
        <taxon>Eucarida</taxon>
        <taxon>Decapoda</taxon>
        <taxon>Pleocyemata</taxon>
        <taxon>Brachyura</taxon>
        <taxon>Eubrachyura</taxon>
        <taxon>Portunoidea</taxon>
        <taxon>Portunidae</taxon>
        <taxon>Portuninae</taxon>
        <taxon>Portunus</taxon>
    </lineage>
</organism>